<proteinExistence type="predicted"/>
<accession>A0ABP0TKV6</accession>
<dbReference type="Proteomes" id="UP001497512">
    <property type="component" value="Chromosome 12"/>
</dbReference>
<name>A0ABP0TKV6_9BRYO</name>
<reference evidence="1" key="1">
    <citation type="submission" date="2024-02" db="EMBL/GenBank/DDBJ databases">
        <authorList>
            <consortium name="ELIXIR-Norway"/>
            <consortium name="Elixir Norway"/>
        </authorList>
    </citation>
    <scope>NUCLEOTIDE SEQUENCE</scope>
</reference>
<dbReference type="EMBL" id="OZ019904">
    <property type="protein sequence ID" value="CAK9199187.1"/>
    <property type="molecule type" value="Genomic_DNA"/>
</dbReference>
<gene>
    <name evidence="1" type="ORF">CSSPTR1EN2_LOCUS4811</name>
</gene>
<evidence type="ECO:0000313" key="1">
    <source>
        <dbReference type="EMBL" id="CAK9199187.1"/>
    </source>
</evidence>
<keyword evidence="2" id="KW-1185">Reference proteome</keyword>
<protein>
    <recommendedName>
        <fullName evidence="3">Translation initiation factor 1</fullName>
    </recommendedName>
</protein>
<sequence>MSVAAGRQSSEVKLTHISDESHAVVGRQVKQGLRADLCPPVSSYLLLQPRTTKHASQFVVVVVAVQLQLAPARCD</sequence>
<evidence type="ECO:0008006" key="3">
    <source>
        <dbReference type="Google" id="ProtNLM"/>
    </source>
</evidence>
<organism evidence="1 2">
    <name type="scientific">Sphagnum troendelagicum</name>
    <dbReference type="NCBI Taxonomy" id="128251"/>
    <lineage>
        <taxon>Eukaryota</taxon>
        <taxon>Viridiplantae</taxon>
        <taxon>Streptophyta</taxon>
        <taxon>Embryophyta</taxon>
        <taxon>Bryophyta</taxon>
        <taxon>Sphagnophytina</taxon>
        <taxon>Sphagnopsida</taxon>
        <taxon>Sphagnales</taxon>
        <taxon>Sphagnaceae</taxon>
        <taxon>Sphagnum</taxon>
    </lineage>
</organism>
<evidence type="ECO:0000313" key="2">
    <source>
        <dbReference type="Proteomes" id="UP001497512"/>
    </source>
</evidence>